<evidence type="ECO:0008006" key="3">
    <source>
        <dbReference type="Google" id="ProtNLM"/>
    </source>
</evidence>
<dbReference type="EMBL" id="JAOSIQ010000023">
    <property type="protein sequence ID" value="MDO8064242.1"/>
    <property type="molecule type" value="Genomic_DNA"/>
</dbReference>
<proteinExistence type="predicted"/>
<dbReference type="RefSeq" id="WP_304514437.1">
    <property type="nucleotide sequence ID" value="NZ_JAOSIQ010000023.1"/>
</dbReference>
<sequence length="181" mass="21133">MLKIIKNSILFFSVSLACLLTIFTINNAKMSILAFDSGQYFDQVSNSNNDKREKVLSYTHYLISKDVNQKFKTQIPLKQAIERFFDYIFQDLFAIQDWDPSDEKFSKLANFDSDKYLPDNYYDVILPAEIQLYFFTPLLKSIDEQVPSTYLDQVTKFLSTEYLTSKMSQAIEDLKVQKSSK</sequence>
<reference evidence="1 2" key="1">
    <citation type="journal article" date="2023" name="Int. J. Syst. Evol. Microbiol.">
        <title>The observation of taxonomic boundaries for the 16SrII and 16SrXXV phytoplasmas using genome-based delimitation.</title>
        <authorList>
            <person name="Rodrigues Jardim B."/>
            <person name="Tran-Nguyen L.T.T."/>
            <person name="Gambley C."/>
            <person name="Al-Sadi A.M."/>
            <person name="Al-Subhi A.M."/>
            <person name="Foissac X."/>
            <person name="Salar P."/>
            <person name="Cai H."/>
            <person name="Yang J.Y."/>
            <person name="Davis R."/>
            <person name="Jones L."/>
            <person name="Rodoni B."/>
            <person name="Constable F.E."/>
        </authorList>
    </citation>
    <scope>NUCLEOTIDE SEQUENCE [LARGE SCALE GENOMIC DNA]</scope>
    <source>
        <strain evidence="1">BAWM-225</strain>
    </source>
</reference>
<dbReference type="Proteomes" id="UP001170683">
    <property type="component" value="Unassembled WGS sequence"/>
</dbReference>
<name>A0ABT9D5M4_9MOLU</name>
<gene>
    <name evidence="1" type="ORF">OC701_02045</name>
</gene>
<evidence type="ECO:0000313" key="1">
    <source>
        <dbReference type="EMBL" id="MDO8064242.1"/>
    </source>
</evidence>
<comment type="caution">
    <text evidence="1">The sequence shown here is derived from an EMBL/GenBank/DDBJ whole genome shotgun (WGS) entry which is preliminary data.</text>
</comment>
<protein>
    <recommendedName>
        <fullName evidence="3">Effector</fullName>
    </recommendedName>
</protein>
<dbReference type="PROSITE" id="PS51257">
    <property type="entry name" value="PROKAR_LIPOPROTEIN"/>
    <property type="match status" value="1"/>
</dbReference>
<accession>A0ABT9D5M4</accession>
<organism evidence="1 2">
    <name type="scientific">Candidatus Phytoplasma bonamiae</name>
    <dbReference type="NCBI Taxonomy" id="2982626"/>
    <lineage>
        <taxon>Bacteria</taxon>
        <taxon>Bacillati</taxon>
        <taxon>Mycoplasmatota</taxon>
        <taxon>Mollicutes</taxon>
        <taxon>Acholeplasmatales</taxon>
        <taxon>Acholeplasmataceae</taxon>
        <taxon>Candidatus Phytoplasma</taxon>
        <taxon>16SrII (Peanut WB group)</taxon>
    </lineage>
</organism>
<keyword evidence="2" id="KW-1185">Reference proteome</keyword>
<evidence type="ECO:0000313" key="2">
    <source>
        <dbReference type="Proteomes" id="UP001170683"/>
    </source>
</evidence>